<evidence type="ECO:0000313" key="1">
    <source>
        <dbReference type="EMBL" id="TMM52154.1"/>
    </source>
</evidence>
<accession>A0A5S3PJ78</accession>
<proteinExistence type="predicted"/>
<comment type="caution">
    <text evidence="1">The sequence shown here is derived from an EMBL/GenBank/DDBJ whole genome shotgun (WGS) entry which is preliminary data.</text>
</comment>
<protein>
    <recommendedName>
        <fullName evidence="3">RHS repeat-associated core domain-containing protein</fullName>
    </recommendedName>
</protein>
<dbReference type="RefSeq" id="WP_138659997.1">
    <property type="nucleotide sequence ID" value="NZ_VATY01000006.1"/>
</dbReference>
<keyword evidence="2" id="KW-1185">Reference proteome</keyword>
<dbReference type="InterPro" id="IPR018247">
    <property type="entry name" value="EF_Hand_1_Ca_BS"/>
</dbReference>
<evidence type="ECO:0008006" key="3">
    <source>
        <dbReference type="Google" id="ProtNLM"/>
    </source>
</evidence>
<gene>
    <name evidence="1" type="ORF">FEE95_20925</name>
</gene>
<sequence length="1743" mass="193686">MRKTKFSHKVMAIFLVLTFMPSMFPVNYLFASNNGPNAPEAASFEPVDATDMVNLLSGDVSYVLPLMDMQGFPLTLSYHAGVPLDMESSWTGLGWNVNAGAISRSVSGTPDDWNDGKSLDFIYFQDSEEFYNINVGVGISQAAEVGVGISWGSNKSLSGSVYGSFMFVNASIATDGAYSAGVGLSAGGGNFGGSLGIGVSGNVNGGPTSTNIGVGLGHSSGARASLGYSISESGGSFSFSGGYANNTAFDKGQAGAGGGLSLGSYSSGDYDIDSKGFFIPVQIWIFNLSFGYRKVTYKLDKAYPKLGYGGLYANNAFGNTPDMDLGGDAFNDFQNRYRYTDMYEEAIPAKEEEFVEDYAQEREKVNFSFASYDSYSVNAAGISGLVQPKLFENATLYGLGYAGDDTDDASRNMRVYYHNADSSGKTFGTSTTDGPNDIKFYFNGQFTDNVATPSRLLTAGAANDFGDYLSATNANIGRQRSGNFVEVFTNQQLADGTTVKIARPHNADYANWPADGIGAYKITAPDGKTYHYSLPVYHYEHVERNLLKDNSQNHVNEKRQYTEYATHWLLTAITGPDYVDVDNDNKVDDDDYGYWISLEHGKWSDGYVWRSPYGGKKYNTNLAGDIETKDFGNYQFGRKQLYYLDKIVSRSHTAYFVKDLRYDSTGAHGTNELSSTNQTTYNYTFSTDFVENDITGNPERVGENLSYKREYQLMLDKIVIVPNENVQVNRNENAALALDDGSCFPGYDDDTNNWNPMFNSAGGFAGAYGTSYRYDLHQESNVYDITDFENYDYANAQKVIDFSYNYSLARNTPSSLFCEAYGGGKLTLTGVAFRGKGDYGYMPPYRFAYKNEMDYPAGLRTQKFTETNYQIDQAKDGWGFINEKEVAEQIYGSTDYEKYGPDNWSLTEITTPTGGKIKLEYEEDDYEQEAFSRKLWQSNLNISFAQADFNCNNSSSICEYEVYIENSQDLRSELIVDFNEFFEIGQRVFFDFSLCFMQGSNQLGSIDIPGGFDAGFIVKDIRNIGGQQNLILSTSFQNINNEFFSNTNDWRVVYNEIPYQPTHSFLKFDKSSSQFISRPRGECPSVSGNQFGFSMNYKLLANKVPKDIQGGGLRAKSIIVSDENGREYKTKYYYNNPGTAREKNDPNYVSSGITSFAPESGVKYVPYQSELPSPGVMYEYVTMVPESTNGNELGSTRYRFHTLDAVFNIFDPNLKLKYMSEKVNQATGQVEDEEITIFESNVNDPGNGDYFDTANKTYAKSIDLKVNTSLVGQFRSIETFNVENHLMSKTQKFYKSGEEAKAITGRGSVTESFQSMKSIFSTDGNDANPVLKNRLVSVSTKEDYTSVVSEVRTTIGGFIDTEVYEDADPQTGAFRVTKTKRADGTEVRTRQVPAYTEYTDMGSKADNINNKHMLTQTAMTISDVNMTSGWQTIAASVNTWSPRTFYDDSDVLTDDNIWRKHQTFIWKDDVAADGTFGSLINGGDFSWGYGDSQPNTQWQKISETTRYNHWSSPLEVKDINDNYLATKMGDNNEKVFATGNAGYKELFYSGAEDLDGSVFGGEVGLGTATHETNLSNVHSGKASLEIGSGQTGYLVSVTEGKRNNYKASLWAKFAGHQNVRLQIDSGAPISFNTNEIVRAGEWVQLNFYFDINGQQTVNVTSENGAAFVDDFRLHPVASTMTSYVYNEWDELTHILGGNNMSTRYEYDQAGRLSKTYTEVEDFNGPGSGGFKRISENKYSYKYQ</sequence>
<name>A0A5S3PJ78_9FLAO</name>
<dbReference type="OrthoDB" id="9814627at2"/>
<reference evidence="1 2" key="1">
    <citation type="submission" date="2019-05" db="EMBL/GenBank/DDBJ databases">
        <authorList>
            <person name="Zhang J.-Y."/>
            <person name="Feg X."/>
            <person name="Du Z.-J."/>
        </authorList>
    </citation>
    <scope>NUCLEOTIDE SEQUENCE [LARGE SCALE GENOMIC DNA]</scope>
    <source>
        <strain evidence="1 2">RZ26</strain>
    </source>
</reference>
<organism evidence="1 2">
    <name type="scientific">Maribacter algarum</name>
    <name type="common">ex Zhang et al. 2020</name>
    <dbReference type="NCBI Taxonomy" id="2578118"/>
    <lineage>
        <taxon>Bacteria</taxon>
        <taxon>Pseudomonadati</taxon>
        <taxon>Bacteroidota</taxon>
        <taxon>Flavobacteriia</taxon>
        <taxon>Flavobacteriales</taxon>
        <taxon>Flavobacteriaceae</taxon>
        <taxon>Maribacter</taxon>
    </lineage>
</organism>
<dbReference type="Proteomes" id="UP000310314">
    <property type="component" value="Unassembled WGS sequence"/>
</dbReference>
<dbReference type="PROSITE" id="PS00018">
    <property type="entry name" value="EF_HAND_1"/>
    <property type="match status" value="1"/>
</dbReference>
<evidence type="ECO:0000313" key="2">
    <source>
        <dbReference type="Proteomes" id="UP000310314"/>
    </source>
</evidence>
<dbReference type="EMBL" id="VATY01000006">
    <property type="protein sequence ID" value="TMM52154.1"/>
    <property type="molecule type" value="Genomic_DNA"/>
</dbReference>